<gene>
    <name evidence="1" type="ORF">GCM10009665_60360</name>
</gene>
<evidence type="ECO:0000313" key="2">
    <source>
        <dbReference type="Proteomes" id="UP001500037"/>
    </source>
</evidence>
<evidence type="ECO:0000313" key="1">
    <source>
        <dbReference type="EMBL" id="GAA1262638.1"/>
    </source>
</evidence>
<name>A0ABP4HEV1_9ACTN</name>
<comment type="caution">
    <text evidence="1">The sequence shown here is derived from an EMBL/GenBank/DDBJ whole genome shotgun (WGS) entry which is preliminary data.</text>
</comment>
<dbReference type="Proteomes" id="UP001500037">
    <property type="component" value="Unassembled WGS sequence"/>
</dbReference>
<protein>
    <submittedName>
        <fullName evidence="1">Uncharacterized protein</fullName>
    </submittedName>
</protein>
<reference evidence="2" key="1">
    <citation type="journal article" date="2019" name="Int. J. Syst. Evol. Microbiol.">
        <title>The Global Catalogue of Microorganisms (GCM) 10K type strain sequencing project: providing services to taxonomists for standard genome sequencing and annotation.</title>
        <authorList>
            <consortium name="The Broad Institute Genomics Platform"/>
            <consortium name="The Broad Institute Genome Sequencing Center for Infectious Disease"/>
            <person name="Wu L."/>
            <person name="Ma J."/>
        </authorList>
    </citation>
    <scope>NUCLEOTIDE SEQUENCE [LARGE SCALE GENOMIC DNA]</scope>
    <source>
        <strain evidence="2">JCM 13004</strain>
    </source>
</reference>
<accession>A0ABP4HEV1</accession>
<organism evidence="1 2">
    <name type="scientific">Kitasatospora nipponensis</name>
    <dbReference type="NCBI Taxonomy" id="258049"/>
    <lineage>
        <taxon>Bacteria</taxon>
        <taxon>Bacillati</taxon>
        <taxon>Actinomycetota</taxon>
        <taxon>Actinomycetes</taxon>
        <taxon>Kitasatosporales</taxon>
        <taxon>Streptomycetaceae</taxon>
        <taxon>Kitasatospora</taxon>
    </lineage>
</organism>
<keyword evidence="2" id="KW-1185">Reference proteome</keyword>
<sequence length="96" mass="9867">MHQVTGEGEQLARLVAGQLAIHGLGGCGVHEGGSPPDRGPGVSGAALGWVTTRDRVAVNGRSHLAMRVCPILARSSRPTRAAPVRVDGCDLGLRPV</sequence>
<proteinExistence type="predicted"/>
<dbReference type="EMBL" id="BAAALF010000152">
    <property type="protein sequence ID" value="GAA1262638.1"/>
    <property type="molecule type" value="Genomic_DNA"/>
</dbReference>